<name>A0A2T1LRW9_9CHRO</name>
<gene>
    <name evidence="2" type="ORF">C7H19_22315</name>
</gene>
<protein>
    <submittedName>
        <fullName evidence="2">Uncharacterized protein</fullName>
    </submittedName>
</protein>
<feature type="region of interest" description="Disordered" evidence="1">
    <location>
        <begin position="139"/>
        <end position="169"/>
    </location>
</feature>
<reference evidence="2 3" key="2">
    <citation type="submission" date="2018-03" db="EMBL/GenBank/DDBJ databases">
        <authorList>
            <person name="Keele B.F."/>
        </authorList>
    </citation>
    <scope>NUCLEOTIDE SEQUENCE [LARGE SCALE GENOMIC DNA]</scope>
    <source>
        <strain evidence="2 3">CCALA 016</strain>
    </source>
</reference>
<evidence type="ECO:0000313" key="2">
    <source>
        <dbReference type="EMBL" id="PSF31762.1"/>
    </source>
</evidence>
<dbReference type="AlphaFoldDB" id="A0A2T1LRW9"/>
<keyword evidence="3" id="KW-1185">Reference proteome</keyword>
<dbReference type="EMBL" id="PXOH01000041">
    <property type="protein sequence ID" value="PSF31762.1"/>
    <property type="molecule type" value="Genomic_DNA"/>
</dbReference>
<dbReference type="SUPFAM" id="SSF46785">
    <property type="entry name" value="Winged helix' DNA-binding domain"/>
    <property type="match status" value="1"/>
</dbReference>
<accession>A0A2T1LRW9</accession>
<comment type="caution">
    <text evidence="2">The sequence shown here is derived from an EMBL/GenBank/DDBJ whole genome shotgun (WGS) entry which is preliminary data.</text>
</comment>
<feature type="compositionally biased region" description="Basic and acidic residues" evidence="1">
    <location>
        <begin position="304"/>
        <end position="327"/>
    </location>
</feature>
<reference evidence="2 3" key="1">
    <citation type="submission" date="2018-03" db="EMBL/GenBank/DDBJ databases">
        <title>The ancient ancestry and fast evolution of plastids.</title>
        <authorList>
            <person name="Moore K.R."/>
            <person name="Magnabosco C."/>
            <person name="Momper L."/>
            <person name="Gold D.A."/>
            <person name="Bosak T."/>
            <person name="Fournier G.P."/>
        </authorList>
    </citation>
    <scope>NUCLEOTIDE SEQUENCE [LARGE SCALE GENOMIC DNA]</scope>
    <source>
        <strain evidence="2 3">CCALA 016</strain>
    </source>
</reference>
<feature type="compositionally biased region" description="Polar residues" evidence="1">
    <location>
        <begin position="260"/>
        <end position="273"/>
    </location>
</feature>
<sequence>MAKRNIRYSVGFDGKELQGYFMISNKDAATAILNRLTGSQLRLWLYLMMVDSFADQANDGEKIYHTIPSPQEIATKIGASPETVEKDMRKLKKLGLYEYRITAWQGHNLSAAKAREESERLKNKKTTTTSTAKIKTLQAVGLNKPQESLNNPSESLNKPQKSLNNLSESLNKPPEIAESIENTEVLASPQTIQTYLDFKKTLSEDERERFFYFVKQEVKNFREPIKDLEAWLASKNAAGQNRWEVYYKMYQPSLLSKVQNEDSPCLKNSNGSKTPKRLSLREEIELQRQEALAYYTSLNESEQQQEKLAENEFLEKNDSKSEENPDV</sequence>
<dbReference type="Proteomes" id="UP000239001">
    <property type="component" value="Unassembled WGS sequence"/>
</dbReference>
<feature type="compositionally biased region" description="Polar residues" evidence="1">
    <location>
        <begin position="145"/>
        <end position="169"/>
    </location>
</feature>
<evidence type="ECO:0000256" key="1">
    <source>
        <dbReference type="SAM" id="MobiDB-lite"/>
    </source>
</evidence>
<feature type="region of interest" description="Disordered" evidence="1">
    <location>
        <begin position="300"/>
        <end position="327"/>
    </location>
</feature>
<dbReference type="RefSeq" id="WP_106459128.1">
    <property type="nucleotide sequence ID" value="NZ_PXOH01000041.1"/>
</dbReference>
<feature type="region of interest" description="Disordered" evidence="1">
    <location>
        <begin position="260"/>
        <end position="279"/>
    </location>
</feature>
<organism evidence="2 3">
    <name type="scientific">Aphanothece hegewaldii CCALA 016</name>
    <dbReference type="NCBI Taxonomy" id="2107694"/>
    <lineage>
        <taxon>Bacteria</taxon>
        <taxon>Bacillati</taxon>
        <taxon>Cyanobacteriota</taxon>
        <taxon>Cyanophyceae</taxon>
        <taxon>Oscillatoriophycideae</taxon>
        <taxon>Chroococcales</taxon>
        <taxon>Aphanothecaceae</taxon>
        <taxon>Aphanothece</taxon>
    </lineage>
</organism>
<dbReference type="InterPro" id="IPR036390">
    <property type="entry name" value="WH_DNA-bd_sf"/>
</dbReference>
<dbReference type="OrthoDB" id="508414at2"/>
<proteinExistence type="predicted"/>
<evidence type="ECO:0000313" key="3">
    <source>
        <dbReference type="Proteomes" id="UP000239001"/>
    </source>
</evidence>